<proteinExistence type="predicted"/>
<dbReference type="EMBL" id="AFQF01003153">
    <property type="protein sequence ID" value="EGU76865.1"/>
    <property type="molecule type" value="Genomic_DNA"/>
</dbReference>
<protein>
    <submittedName>
        <fullName evidence="2">Uncharacterized protein</fullName>
    </submittedName>
</protein>
<evidence type="ECO:0000313" key="2">
    <source>
        <dbReference type="EMBL" id="EGU76865.1"/>
    </source>
</evidence>
<organism evidence="2">
    <name type="scientific">Fusarium oxysporum (strain Fo5176)</name>
    <name type="common">Fusarium vascular wilt</name>
    <dbReference type="NCBI Taxonomy" id="660025"/>
    <lineage>
        <taxon>Eukaryota</taxon>
        <taxon>Fungi</taxon>
        <taxon>Dikarya</taxon>
        <taxon>Ascomycota</taxon>
        <taxon>Pezizomycotina</taxon>
        <taxon>Sordariomycetes</taxon>
        <taxon>Hypocreomycetidae</taxon>
        <taxon>Hypocreales</taxon>
        <taxon>Nectriaceae</taxon>
        <taxon>Fusarium</taxon>
        <taxon>Fusarium oxysporum species complex</taxon>
    </lineage>
</organism>
<dbReference type="AlphaFoldDB" id="F9G1U2"/>
<evidence type="ECO:0000256" key="1">
    <source>
        <dbReference type="SAM" id="MobiDB-lite"/>
    </source>
</evidence>
<feature type="non-terminal residue" evidence="2">
    <location>
        <position position="1"/>
    </location>
</feature>
<reference evidence="2" key="1">
    <citation type="journal article" date="2012" name="Mol. Plant Microbe Interact.">
        <title>A highly conserved effector in Fusarium oxysporum is required for full virulence on Arabidopsis.</title>
        <authorList>
            <person name="Thatcher L.F."/>
            <person name="Gardiner D.M."/>
            <person name="Kazan K."/>
            <person name="Manners J."/>
        </authorList>
    </citation>
    <scope>NUCLEOTIDE SEQUENCE [LARGE SCALE GENOMIC DNA]</scope>
    <source>
        <strain evidence="2">Fo5176</strain>
    </source>
</reference>
<feature type="region of interest" description="Disordered" evidence="1">
    <location>
        <begin position="77"/>
        <end position="105"/>
    </location>
</feature>
<gene>
    <name evidence="2" type="ORF">FOXB_12624</name>
</gene>
<accession>F9G1U2</accession>
<feature type="compositionally biased region" description="Basic and acidic residues" evidence="1">
    <location>
        <begin position="87"/>
        <end position="98"/>
    </location>
</feature>
<dbReference type="OrthoDB" id="5081615at2759"/>
<comment type="caution">
    <text evidence="2">The sequence shown here is derived from an EMBL/GenBank/DDBJ whole genome shotgun (WGS) entry which is preliminary data.</text>
</comment>
<sequence length="137" mass="15495">KLQKALELLEKSRRGAKRLQEVLKEQMEITRELKEAVAKQGETVHDMGKPMVEIKDQMAQELQRVLEQLETIAANATDRSQRSYTDATRRPFSPHDDSWTLAAPPNPTDVLYCTVDVSRLEDEAGLSARTILATMES</sequence>
<name>F9G1U2_FUSOF</name>